<keyword evidence="2" id="KW-1185">Reference proteome</keyword>
<dbReference type="Proteomes" id="UP000560658">
    <property type="component" value="Unassembled WGS sequence"/>
</dbReference>
<name>A0A840D1I8_9BACE</name>
<evidence type="ECO:0000313" key="2">
    <source>
        <dbReference type="Proteomes" id="UP000560658"/>
    </source>
</evidence>
<dbReference type="EMBL" id="JACIER010000001">
    <property type="protein sequence ID" value="MBB4042645.1"/>
    <property type="molecule type" value="Genomic_DNA"/>
</dbReference>
<protein>
    <submittedName>
        <fullName evidence="1">Uncharacterized protein</fullName>
    </submittedName>
</protein>
<evidence type="ECO:0000313" key="1">
    <source>
        <dbReference type="EMBL" id="MBB4042645.1"/>
    </source>
</evidence>
<sequence length="95" mass="10949">MSSRNNPERETKMLATDSRCGMRMPMIVKTTFRRLAKLLDEQKKYCLGVKLALFPGRTILVCTEVFVRPSTNSVSSSHFFWREGNKSLICTLFQI</sequence>
<dbReference type="AlphaFoldDB" id="A0A840D1I8"/>
<proteinExistence type="predicted"/>
<accession>A0A840D1I8</accession>
<dbReference type="RefSeq" id="WP_183207626.1">
    <property type="nucleotide sequence ID" value="NZ_JACIER010000001.1"/>
</dbReference>
<reference evidence="1" key="1">
    <citation type="submission" date="2020-08" db="EMBL/GenBank/DDBJ databases">
        <title>Genomic Encyclopedia of Type Strains, Phase IV (KMG-IV): sequencing the most valuable type-strain genomes for metagenomic binning, comparative biology and taxonomic classification.</title>
        <authorList>
            <person name="Goeker M."/>
        </authorList>
    </citation>
    <scope>NUCLEOTIDE SEQUENCE [LARGE SCALE GENOMIC DNA]</scope>
    <source>
        <strain evidence="1">DSM 105720</strain>
    </source>
</reference>
<organism evidence="1 2">
    <name type="scientific">Bacteroides reticulotermitis</name>
    <dbReference type="NCBI Taxonomy" id="1133319"/>
    <lineage>
        <taxon>Bacteria</taxon>
        <taxon>Pseudomonadati</taxon>
        <taxon>Bacteroidota</taxon>
        <taxon>Bacteroidia</taxon>
        <taxon>Bacteroidales</taxon>
        <taxon>Bacteroidaceae</taxon>
        <taxon>Bacteroides</taxon>
    </lineage>
</organism>
<comment type="caution">
    <text evidence="1">The sequence shown here is derived from an EMBL/GenBank/DDBJ whole genome shotgun (WGS) entry which is preliminary data.</text>
</comment>
<gene>
    <name evidence="1" type="ORF">GGR06_000404</name>
</gene>